<protein>
    <submittedName>
        <fullName evidence="2">Serine carboxypeptidase-like 41</fullName>
    </submittedName>
</protein>
<gene>
    <name evidence="2" type="ORF">Adt_41458</name>
</gene>
<evidence type="ECO:0000313" key="3">
    <source>
        <dbReference type="Proteomes" id="UP001604336"/>
    </source>
</evidence>
<dbReference type="SUPFAM" id="SSF53474">
    <property type="entry name" value="alpha/beta-Hydrolases"/>
    <property type="match status" value="1"/>
</dbReference>
<dbReference type="InterPro" id="IPR029058">
    <property type="entry name" value="AB_hydrolase_fold"/>
</dbReference>
<reference evidence="3" key="1">
    <citation type="submission" date="2024-07" db="EMBL/GenBank/DDBJ databases">
        <title>Two chromosome-level genome assemblies of Korean endemic species Abeliophyllum distichum and Forsythia ovata (Oleaceae).</title>
        <authorList>
            <person name="Jang H."/>
        </authorList>
    </citation>
    <scope>NUCLEOTIDE SEQUENCE [LARGE SCALE GENOMIC DNA]</scope>
</reference>
<dbReference type="InterPro" id="IPR001563">
    <property type="entry name" value="Peptidase_S10"/>
</dbReference>
<accession>A0ABD1PPQ2</accession>
<sequence length="109" mass="12427">MGFGWILAAVVVVGVVLGGGYGFLEEDLVVKLPGQPEVKFRQYAGYLDVDLKAGRSLYYYFVEAEEDPDHKPLTLWLNGVMVGFNWRTWRRSFLSMPKFWEVGTASWDS</sequence>
<dbReference type="AlphaFoldDB" id="A0ABD1PPQ2"/>
<dbReference type="Pfam" id="PF00450">
    <property type="entry name" value="Peptidase_S10"/>
    <property type="match status" value="1"/>
</dbReference>
<proteinExistence type="inferred from homology"/>
<name>A0ABD1PPQ2_9LAMI</name>
<comment type="caution">
    <text evidence="2">The sequence shown here is derived from an EMBL/GenBank/DDBJ whole genome shotgun (WGS) entry which is preliminary data.</text>
</comment>
<dbReference type="EMBL" id="JBFOLK010000013">
    <property type="protein sequence ID" value="KAL2465607.1"/>
    <property type="molecule type" value="Genomic_DNA"/>
</dbReference>
<evidence type="ECO:0000256" key="1">
    <source>
        <dbReference type="ARBA" id="ARBA00009431"/>
    </source>
</evidence>
<comment type="similarity">
    <text evidence="1">Belongs to the peptidase S10 family.</text>
</comment>
<evidence type="ECO:0000313" key="2">
    <source>
        <dbReference type="EMBL" id="KAL2465607.1"/>
    </source>
</evidence>
<organism evidence="2 3">
    <name type="scientific">Abeliophyllum distichum</name>
    <dbReference type="NCBI Taxonomy" id="126358"/>
    <lineage>
        <taxon>Eukaryota</taxon>
        <taxon>Viridiplantae</taxon>
        <taxon>Streptophyta</taxon>
        <taxon>Embryophyta</taxon>
        <taxon>Tracheophyta</taxon>
        <taxon>Spermatophyta</taxon>
        <taxon>Magnoliopsida</taxon>
        <taxon>eudicotyledons</taxon>
        <taxon>Gunneridae</taxon>
        <taxon>Pentapetalae</taxon>
        <taxon>asterids</taxon>
        <taxon>lamiids</taxon>
        <taxon>Lamiales</taxon>
        <taxon>Oleaceae</taxon>
        <taxon>Forsythieae</taxon>
        <taxon>Abeliophyllum</taxon>
    </lineage>
</organism>
<dbReference type="Gene3D" id="3.40.50.1820">
    <property type="entry name" value="alpha/beta hydrolase"/>
    <property type="match status" value="1"/>
</dbReference>
<keyword evidence="3" id="KW-1185">Reference proteome</keyword>
<dbReference type="Proteomes" id="UP001604336">
    <property type="component" value="Unassembled WGS sequence"/>
</dbReference>